<dbReference type="Proteomes" id="UP000824890">
    <property type="component" value="Unassembled WGS sequence"/>
</dbReference>
<dbReference type="SUPFAM" id="SSF51735">
    <property type="entry name" value="NAD(P)-binding Rossmann-fold domains"/>
    <property type="match status" value="1"/>
</dbReference>
<name>A0ABQ8AFS3_BRANA</name>
<dbReference type="InterPro" id="IPR036397">
    <property type="entry name" value="RNaseH_sf"/>
</dbReference>
<accession>A0ABQ8AFS3</accession>
<dbReference type="SMART" id="SM00829">
    <property type="entry name" value="PKS_ER"/>
    <property type="match status" value="1"/>
</dbReference>
<dbReference type="PANTHER" id="PTHR43482">
    <property type="entry name" value="PROTEIN AST1-RELATED"/>
    <property type="match status" value="1"/>
</dbReference>
<dbReference type="CDD" id="cd05289">
    <property type="entry name" value="MDR_like_2"/>
    <property type="match status" value="1"/>
</dbReference>
<sequence length="500" mass="54096">MVEPTCNLSNRDKTRKSLKHLAAEFLGADTQNGEHCPINDARAAMLTYQKKEKRVSKKCERPDMDETETKEAPCPIHFSLDHSHSSHRSITYYISCYSKILPTSTESEPSTPATIFKATTTATATPSSNSALSENAPLNTDHTTTLEDLPATGSVFLTPPPEVSSDIPPYSGGLRSREFRINEEDDGEMRGMRSLRGSSKAVSIFRPARLSSLRSIFTGCRAVMLPRFGGPEVLELRENVPVPNLNPNEIRAGYGRSVFQPHLPIIIGRDVSGEVAAVGNSVKSFKVGQEVFGALHPTALRGTYTDYGVLSEEELTEKPASVSHVEASAIPFAALTSWRALKSNARILEGQRVLVFGGGGAVGFAAIQIAVASGCHVTASCVGQTRERILAAGAEQAVDYTTEDIEMVVKGKFDAVLDTIGRPETERIGINFLRKGGNYMTLQGEAASLTDRYGLAEIKRLVGAGKLKIPVEKTFPITEVVAAHEAKEKKEIPGKVVLEL</sequence>
<dbReference type="Gene3D" id="3.90.180.10">
    <property type="entry name" value="Medium-chain alcohol dehydrogenases, catalytic domain"/>
    <property type="match status" value="1"/>
</dbReference>
<evidence type="ECO:0000313" key="4">
    <source>
        <dbReference type="Proteomes" id="UP000824890"/>
    </source>
</evidence>
<dbReference type="EMBL" id="JAGKQM010000013">
    <property type="protein sequence ID" value="KAH0891404.1"/>
    <property type="molecule type" value="Genomic_DNA"/>
</dbReference>
<dbReference type="InterPro" id="IPR052585">
    <property type="entry name" value="Lipid_raft_assoc_Zn_ADH"/>
</dbReference>
<dbReference type="InterPro" id="IPR020843">
    <property type="entry name" value="ER"/>
</dbReference>
<reference evidence="3 4" key="1">
    <citation type="submission" date="2021-05" db="EMBL/GenBank/DDBJ databases">
        <title>Genome Assembly of Synthetic Allotetraploid Brassica napus Reveals Homoeologous Exchanges between Subgenomes.</title>
        <authorList>
            <person name="Davis J.T."/>
        </authorList>
    </citation>
    <scope>NUCLEOTIDE SEQUENCE [LARGE SCALE GENOMIC DNA]</scope>
    <source>
        <strain evidence="4">cv. Da-Ae</strain>
        <tissue evidence="3">Seedling</tissue>
    </source>
</reference>
<dbReference type="InterPro" id="IPR036291">
    <property type="entry name" value="NAD(P)-bd_dom_sf"/>
</dbReference>
<comment type="caution">
    <text evidence="3">The sequence shown here is derived from an EMBL/GenBank/DDBJ whole genome shotgun (WGS) entry which is preliminary data.</text>
</comment>
<dbReference type="Gene3D" id="3.40.50.720">
    <property type="entry name" value="NAD(P)-binding Rossmann-like Domain"/>
    <property type="match status" value="1"/>
</dbReference>
<keyword evidence="4" id="KW-1185">Reference proteome</keyword>
<evidence type="ECO:0000256" key="1">
    <source>
        <dbReference type="SAM" id="MobiDB-lite"/>
    </source>
</evidence>
<dbReference type="PANTHER" id="PTHR43482:SF1">
    <property type="entry name" value="PROTEIN AST1-RELATED"/>
    <property type="match status" value="1"/>
</dbReference>
<dbReference type="Gene3D" id="3.30.420.10">
    <property type="entry name" value="Ribonuclease H-like superfamily/Ribonuclease H"/>
    <property type="match status" value="1"/>
</dbReference>
<dbReference type="Pfam" id="PF13602">
    <property type="entry name" value="ADH_zinc_N_2"/>
    <property type="match status" value="1"/>
</dbReference>
<evidence type="ECO:0000313" key="3">
    <source>
        <dbReference type="EMBL" id="KAH0891404.1"/>
    </source>
</evidence>
<feature type="compositionally biased region" description="Low complexity" evidence="1">
    <location>
        <begin position="123"/>
        <end position="133"/>
    </location>
</feature>
<dbReference type="InterPro" id="IPR013154">
    <property type="entry name" value="ADH-like_N"/>
</dbReference>
<protein>
    <recommendedName>
        <fullName evidence="2">Enoyl reductase (ER) domain-containing protein</fullName>
    </recommendedName>
</protein>
<organism evidence="3 4">
    <name type="scientific">Brassica napus</name>
    <name type="common">Rape</name>
    <dbReference type="NCBI Taxonomy" id="3708"/>
    <lineage>
        <taxon>Eukaryota</taxon>
        <taxon>Viridiplantae</taxon>
        <taxon>Streptophyta</taxon>
        <taxon>Embryophyta</taxon>
        <taxon>Tracheophyta</taxon>
        <taxon>Spermatophyta</taxon>
        <taxon>Magnoliopsida</taxon>
        <taxon>eudicotyledons</taxon>
        <taxon>Gunneridae</taxon>
        <taxon>Pentapetalae</taxon>
        <taxon>rosids</taxon>
        <taxon>malvids</taxon>
        <taxon>Brassicales</taxon>
        <taxon>Brassicaceae</taxon>
        <taxon>Brassiceae</taxon>
        <taxon>Brassica</taxon>
    </lineage>
</organism>
<proteinExistence type="predicted"/>
<dbReference type="SUPFAM" id="SSF50129">
    <property type="entry name" value="GroES-like"/>
    <property type="match status" value="1"/>
</dbReference>
<feature type="region of interest" description="Disordered" evidence="1">
    <location>
        <begin position="123"/>
        <end position="174"/>
    </location>
</feature>
<dbReference type="InterPro" id="IPR011032">
    <property type="entry name" value="GroES-like_sf"/>
</dbReference>
<dbReference type="Pfam" id="PF08240">
    <property type="entry name" value="ADH_N"/>
    <property type="match status" value="1"/>
</dbReference>
<gene>
    <name evidence="3" type="ORF">HID58_053833</name>
</gene>
<feature type="domain" description="Enoyl reductase (ER)" evidence="2">
    <location>
        <begin position="229"/>
        <end position="498"/>
    </location>
</feature>
<evidence type="ECO:0000259" key="2">
    <source>
        <dbReference type="SMART" id="SM00829"/>
    </source>
</evidence>